<organism evidence="1 2">
    <name type="scientific">Rhizopus delemar (strain RA 99-880 / ATCC MYA-4621 / FGSC 9543 / NRRL 43880)</name>
    <name type="common">Mucormycosis agent</name>
    <name type="synonym">Rhizopus arrhizus var. delemar</name>
    <dbReference type="NCBI Taxonomy" id="246409"/>
    <lineage>
        <taxon>Eukaryota</taxon>
        <taxon>Fungi</taxon>
        <taxon>Fungi incertae sedis</taxon>
        <taxon>Mucoromycota</taxon>
        <taxon>Mucoromycotina</taxon>
        <taxon>Mucoromycetes</taxon>
        <taxon>Mucorales</taxon>
        <taxon>Mucorineae</taxon>
        <taxon>Rhizopodaceae</taxon>
        <taxon>Rhizopus</taxon>
    </lineage>
</organism>
<sequence>MEAVPLSCTNNGGSDNSWIFRTGWTPQSESLSRNNCYAIGDLVDSQAR</sequence>
<gene>
    <name evidence="1" type="ORF">RO3G_11106</name>
</gene>
<proteinExistence type="predicted"/>
<dbReference type="RefSeq" id="XP_067521791.1">
    <property type="nucleotide sequence ID" value="XM_067665690.1"/>
</dbReference>
<accession>I1CD65</accession>
<dbReference type="Proteomes" id="UP000009138">
    <property type="component" value="Unassembled WGS sequence"/>
</dbReference>
<dbReference type="VEuPathDB" id="FungiDB:RO3G_11106"/>
<evidence type="ECO:0000313" key="2">
    <source>
        <dbReference type="Proteomes" id="UP000009138"/>
    </source>
</evidence>
<keyword evidence="2" id="KW-1185">Reference proteome</keyword>
<name>I1CD65_RHIO9</name>
<protein>
    <submittedName>
        <fullName evidence="1">Uncharacterized protein</fullName>
    </submittedName>
</protein>
<dbReference type="AlphaFoldDB" id="I1CD65"/>
<dbReference type="EMBL" id="CH476740">
    <property type="protein sequence ID" value="EIE86395.1"/>
    <property type="molecule type" value="Genomic_DNA"/>
</dbReference>
<dbReference type="GeneID" id="93618071"/>
<evidence type="ECO:0000313" key="1">
    <source>
        <dbReference type="EMBL" id="EIE86395.1"/>
    </source>
</evidence>
<dbReference type="InParanoid" id="I1CD65"/>
<reference evidence="1 2" key="1">
    <citation type="journal article" date="2009" name="PLoS Genet.">
        <title>Genomic analysis of the basal lineage fungus Rhizopus oryzae reveals a whole-genome duplication.</title>
        <authorList>
            <person name="Ma L.-J."/>
            <person name="Ibrahim A.S."/>
            <person name="Skory C."/>
            <person name="Grabherr M.G."/>
            <person name="Burger G."/>
            <person name="Butler M."/>
            <person name="Elias M."/>
            <person name="Idnurm A."/>
            <person name="Lang B.F."/>
            <person name="Sone T."/>
            <person name="Abe A."/>
            <person name="Calvo S.E."/>
            <person name="Corrochano L.M."/>
            <person name="Engels R."/>
            <person name="Fu J."/>
            <person name="Hansberg W."/>
            <person name="Kim J.-M."/>
            <person name="Kodira C.D."/>
            <person name="Koehrsen M.J."/>
            <person name="Liu B."/>
            <person name="Miranda-Saavedra D."/>
            <person name="O'Leary S."/>
            <person name="Ortiz-Castellanos L."/>
            <person name="Poulter R."/>
            <person name="Rodriguez-Romero J."/>
            <person name="Ruiz-Herrera J."/>
            <person name="Shen Y.-Q."/>
            <person name="Zeng Q."/>
            <person name="Galagan J."/>
            <person name="Birren B.W."/>
            <person name="Cuomo C.A."/>
            <person name="Wickes B.L."/>
        </authorList>
    </citation>
    <scope>NUCLEOTIDE SEQUENCE [LARGE SCALE GENOMIC DNA]</scope>
    <source>
        <strain evidence="2">RA 99-880 / ATCC MYA-4621 / FGSC 9543 / NRRL 43880</strain>
    </source>
</reference>